<name>A0A6C0YTP6_9GAMM</name>
<reference evidence="2 3" key="1">
    <citation type="submission" date="2019-09" db="EMBL/GenBank/DDBJ databases">
        <title>Non-baumannii Acinetobacter spp. carrying blaNDM-1 isolated in China.</title>
        <authorList>
            <person name="Cui C."/>
            <person name="Chen C."/>
            <person name="Sun J."/>
            <person name="Liu Y."/>
        </authorList>
    </citation>
    <scope>NUCLEOTIDE SEQUENCE [LARGE SCALE GENOMIC DNA]</scope>
    <source>
        <strain evidence="2 3">B18</strain>
    </source>
</reference>
<dbReference type="RefSeq" id="WP_005180111.1">
    <property type="nucleotide sequence ID" value="NZ_CAXNYR010000007.1"/>
</dbReference>
<evidence type="ECO:0000313" key="3">
    <source>
        <dbReference type="Proteomes" id="UP000503440"/>
    </source>
</evidence>
<dbReference type="GeneID" id="69466802"/>
<dbReference type="EMBL" id="CP044455">
    <property type="protein sequence ID" value="QIC69323.1"/>
    <property type="molecule type" value="Genomic_DNA"/>
</dbReference>
<protein>
    <recommendedName>
        <fullName evidence="4">Surface antigen</fullName>
    </recommendedName>
</protein>
<organism evidence="2 3">
    <name type="scientific">Acinetobacter indicus</name>
    <dbReference type="NCBI Taxonomy" id="756892"/>
    <lineage>
        <taxon>Bacteria</taxon>
        <taxon>Pseudomonadati</taxon>
        <taxon>Pseudomonadota</taxon>
        <taxon>Gammaproteobacteria</taxon>
        <taxon>Moraxellales</taxon>
        <taxon>Moraxellaceae</taxon>
        <taxon>Acinetobacter</taxon>
    </lineage>
</organism>
<evidence type="ECO:0000313" key="1">
    <source>
        <dbReference type="EMBL" id="MDV4316584.1"/>
    </source>
</evidence>
<sequence>MVNNANDPHGYWRDNHADRPYYNDFKRDIPDIDYDRDLSSAYDLGTRARSEYGTDRDFESSEGDLKQRWEEFKADSRLKWEQAKHAIKDAWDRN</sequence>
<proteinExistence type="predicted"/>
<dbReference type="EMBL" id="JAWJYY010000001">
    <property type="protein sequence ID" value="MDV4316584.1"/>
    <property type="molecule type" value="Genomic_DNA"/>
</dbReference>
<dbReference type="Proteomes" id="UP000503440">
    <property type="component" value="Chromosome"/>
</dbReference>
<reference evidence="1" key="2">
    <citation type="submission" date="2023-10" db="EMBL/GenBank/DDBJ databases">
        <authorList>
            <person name="Sykes E.M.E."/>
            <person name="Khan I.U.H."/>
            <person name="Kumar A."/>
        </authorList>
    </citation>
    <scope>NUCLEOTIDE SEQUENCE</scope>
    <source>
        <strain evidence="1">IK5</strain>
    </source>
</reference>
<gene>
    <name evidence="2" type="ORF">FSC09_02280</name>
    <name evidence="1" type="ORF">MSG88_12655</name>
</gene>
<accession>A0A6C0YTP6</accession>
<evidence type="ECO:0000313" key="2">
    <source>
        <dbReference type="EMBL" id="QIC69323.1"/>
    </source>
</evidence>
<dbReference type="AlphaFoldDB" id="A0A6C0YTP6"/>
<evidence type="ECO:0008006" key="4">
    <source>
        <dbReference type="Google" id="ProtNLM"/>
    </source>
</evidence>
<dbReference type="Proteomes" id="UP001284654">
    <property type="component" value="Unassembled WGS sequence"/>
</dbReference>